<name>A0ABT1HRC6_STRSD</name>
<comment type="caution">
    <text evidence="6">The sequence shown here is derived from an EMBL/GenBank/DDBJ whole genome shotgun (WGS) entry which is preliminary data.</text>
</comment>
<proteinExistence type="predicted"/>
<dbReference type="InterPro" id="IPR029060">
    <property type="entry name" value="PIN-like_dom_sf"/>
</dbReference>
<feature type="domain" description="PIN" evidence="5">
    <location>
        <begin position="12"/>
        <end position="137"/>
    </location>
</feature>
<evidence type="ECO:0000256" key="4">
    <source>
        <dbReference type="ARBA" id="ARBA00022842"/>
    </source>
</evidence>
<organism evidence="6 7">
    <name type="scientific">Streptoalloteichus tenebrarius (strain ATCC 17920 / DSM 40477 / JCM 4838 / CBS 697.72 / NBRC 16177 / NCIMB 11028 / NRRL B-12390 / A12253. 1 / ISP 5477)</name>
    <name type="common">Streptomyces tenebrarius</name>
    <dbReference type="NCBI Taxonomy" id="1933"/>
    <lineage>
        <taxon>Bacteria</taxon>
        <taxon>Bacillati</taxon>
        <taxon>Actinomycetota</taxon>
        <taxon>Actinomycetes</taxon>
        <taxon>Pseudonocardiales</taxon>
        <taxon>Pseudonocardiaceae</taxon>
        <taxon>Streptoalloteichus</taxon>
    </lineage>
</organism>
<protein>
    <submittedName>
        <fullName evidence="6">PIN domain nuclease, a component of toxin-antitoxin system (PIN domain)</fullName>
    </submittedName>
</protein>
<dbReference type="Pfam" id="PF01850">
    <property type="entry name" value="PIN"/>
    <property type="match status" value="1"/>
</dbReference>
<gene>
    <name evidence="6" type="ORF">LX15_001762</name>
</gene>
<reference evidence="6 7" key="1">
    <citation type="submission" date="2022-06" db="EMBL/GenBank/DDBJ databases">
        <title>Genomic Encyclopedia of Archaeal and Bacterial Type Strains, Phase II (KMG-II): from individual species to whole genera.</title>
        <authorList>
            <person name="Goeker M."/>
        </authorList>
    </citation>
    <scope>NUCLEOTIDE SEQUENCE [LARGE SCALE GENOMIC DNA]</scope>
    <source>
        <strain evidence="6 7">DSM 40477</strain>
    </source>
</reference>
<dbReference type="Proteomes" id="UP001205311">
    <property type="component" value="Unassembled WGS sequence"/>
</dbReference>
<evidence type="ECO:0000259" key="5">
    <source>
        <dbReference type="Pfam" id="PF01850"/>
    </source>
</evidence>
<evidence type="ECO:0000313" key="6">
    <source>
        <dbReference type="EMBL" id="MCP2258075.1"/>
    </source>
</evidence>
<evidence type="ECO:0000256" key="3">
    <source>
        <dbReference type="ARBA" id="ARBA00022801"/>
    </source>
</evidence>
<keyword evidence="3" id="KW-0378">Hydrolase</keyword>
<keyword evidence="1" id="KW-0540">Nuclease</keyword>
<accession>A0ABT1HRC6</accession>
<dbReference type="EMBL" id="JAMTCP010000006">
    <property type="protein sequence ID" value="MCP2258075.1"/>
    <property type="molecule type" value="Genomic_DNA"/>
</dbReference>
<evidence type="ECO:0000256" key="2">
    <source>
        <dbReference type="ARBA" id="ARBA00022723"/>
    </source>
</evidence>
<evidence type="ECO:0000256" key="1">
    <source>
        <dbReference type="ARBA" id="ARBA00022722"/>
    </source>
</evidence>
<dbReference type="RefSeq" id="WP_253669005.1">
    <property type="nucleotide sequence ID" value="NZ_JAMTCP010000006.1"/>
</dbReference>
<dbReference type="Gene3D" id="3.40.50.1010">
    <property type="entry name" value="5'-nuclease"/>
    <property type="match status" value="1"/>
</dbReference>
<dbReference type="SUPFAM" id="SSF88723">
    <property type="entry name" value="PIN domain-like"/>
    <property type="match status" value="1"/>
</dbReference>
<evidence type="ECO:0000313" key="7">
    <source>
        <dbReference type="Proteomes" id="UP001205311"/>
    </source>
</evidence>
<keyword evidence="7" id="KW-1185">Reference proteome</keyword>
<dbReference type="InterPro" id="IPR002716">
    <property type="entry name" value="PIN_dom"/>
</dbReference>
<keyword evidence="2" id="KW-0479">Metal-binding</keyword>
<sequence length="155" mass="16335">MTARRQLPRGPVLVDASFVLALLDDDRDAGRFADVLSRAAITAINYGEVLHTLHDLAGLSPEQVEFDLAATGLTVHPVDGADALRFPELRRLDAKARRAAGVGAAGGLSLGDVCCLARAWSTGLPVLTGDKHWLAVAAAGLPVPVFDFRAADLRT</sequence>
<keyword evidence="4" id="KW-0460">Magnesium</keyword>